<dbReference type="Gene3D" id="3.30.40.10">
    <property type="entry name" value="Zinc/RING finger domain, C3HC4 (zinc finger)"/>
    <property type="match status" value="2"/>
</dbReference>
<feature type="zinc finger region" description="TRAF-type" evidence="4">
    <location>
        <begin position="560"/>
        <end position="612"/>
    </location>
</feature>
<evidence type="ECO:0000256" key="2">
    <source>
        <dbReference type="ARBA" id="ARBA00022771"/>
    </source>
</evidence>
<feature type="domain" description="TRAF-type" evidence="8">
    <location>
        <begin position="560"/>
        <end position="612"/>
    </location>
</feature>
<sequence>MAAEGEVLRSAQLGVRVRRGPDWKWDDQDAGGAGTTKEGANAEGWVAVKWDAGGENNYRVGAQGEYDLMVARDPMPAVLRFAQSGLRVRRGPDWKWGDQDGGGPGTTLSGDDHDGCVWVKWDAGRRNKYRIGAEGSYDLIIDSAQPVEVLKSAQLGVRVKRGPDWRWQDQDGGGPGTTVPGADEDGWVRVRWDRATRANNYRVGAQGSHDLVIDFSPPTPTPSGSGEVLKSAHLGIRVRRGPDWDWGPQDHGGLGTTIQGDTEEGWVRVRWDLGGENSYRVGERGKYDLIVDATSPPYARPVPGEVLRTAEAGIRVRRGPDWDWGDQDGGGLGTTEADSDPGWVTVKWDHSGRTNSYRVGKEGNYDLIVAELESHIRVGDRVRFTQEAGDVSFSGCPGRTLAFSVGDTYVVREVREGWFTTRQWENLWAPLGAVEPDTAAEAASEPSSSGQRPAAAPAAAPSESLEAGHDEQWLDPAEATSMQCAICLSVARNALAHDCGNLFCELCWTRWVAENPSCPVCREAGDTIVKAPRDRRKILNLMVRCPLGCEETFRLGDKETHVSHCAKRAVTCCHCGEEVLADQISIHEKEECQARPVPCELCGERGRADQVEEHMAAKMGSHMLALLRENQSLKNEIQSVTTECRSLKEECRSLKEDTQTLKEESESLKEKVAKLEKLVSVAAESSEGAPLL</sequence>
<dbReference type="PANTHER" id="PTHR24202:SF4">
    <property type="entry name" value="E3 UBIQUITIN-PROTEIN LIGASE MIB2-RELATED"/>
    <property type="match status" value="1"/>
</dbReference>
<evidence type="ECO:0008006" key="12">
    <source>
        <dbReference type="Google" id="ProtNLM"/>
    </source>
</evidence>
<comment type="caution">
    <text evidence="10">The sequence shown here is derived from an EMBL/GenBank/DDBJ whole genome shotgun (WGS) entry which is preliminary data.</text>
</comment>
<dbReference type="PROSITE" id="PS51416">
    <property type="entry name" value="MIB_HERC2"/>
    <property type="match status" value="5"/>
</dbReference>
<keyword evidence="1 4" id="KW-0479">Metal-binding</keyword>
<dbReference type="EMBL" id="CAXAMN010026406">
    <property type="protein sequence ID" value="CAK9102736.1"/>
    <property type="molecule type" value="Genomic_DNA"/>
</dbReference>
<dbReference type="Pfam" id="PF13920">
    <property type="entry name" value="zf-C3HC4_3"/>
    <property type="match status" value="1"/>
</dbReference>
<evidence type="ECO:0000256" key="3">
    <source>
        <dbReference type="ARBA" id="ARBA00022833"/>
    </source>
</evidence>
<feature type="domain" description="MIB/HERC2" evidence="9">
    <location>
        <begin position="302"/>
        <end position="373"/>
    </location>
</feature>
<feature type="coiled-coil region" evidence="5">
    <location>
        <begin position="623"/>
        <end position="678"/>
    </location>
</feature>
<dbReference type="PANTHER" id="PTHR24202">
    <property type="entry name" value="E3 UBIQUITIN-PROTEIN LIGASE MIB2"/>
    <property type="match status" value="1"/>
</dbReference>
<evidence type="ECO:0000256" key="4">
    <source>
        <dbReference type="PROSITE-ProRule" id="PRU00207"/>
    </source>
</evidence>
<dbReference type="InterPro" id="IPR037252">
    <property type="entry name" value="Mib_Herc2_sf"/>
</dbReference>
<dbReference type="Gene3D" id="2.30.30.40">
    <property type="entry name" value="SH3 Domains"/>
    <property type="match status" value="5"/>
</dbReference>
<evidence type="ECO:0000259" key="8">
    <source>
        <dbReference type="PROSITE" id="PS50145"/>
    </source>
</evidence>
<keyword evidence="5" id="KW-0175">Coiled coil</keyword>
<evidence type="ECO:0000256" key="5">
    <source>
        <dbReference type="SAM" id="Coils"/>
    </source>
</evidence>
<feature type="region of interest" description="Disordered" evidence="6">
    <location>
        <begin position="436"/>
        <end position="470"/>
    </location>
</feature>
<dbReference type="SUPFAM" id="SSF159034">
    <property type="entry name" value="Mib/herc2 domain-like"/>
    <property type="match status" value="5"/>
</dbReference>
<dbReference type="Proteomes" id="UP001642484">
    <property type="component" value="Unassembled WGS sequence"/>
</dbReference>
<proteinExistence type="predicted"/>
<name>A0ABP0RQ25_9DINO</name>
<gene>
    <name evidence="10" type="ORF">CCMP2556_LOCUS48318</name>
</gene>
<evidence type="ECO:0000256" key="6">
    <source>
        <dbReference type="SAM" id="MobiDB-lite"/>
    </source>
</evidence>
<dbReference type="InterPro" id="IPR001841">
    <property type="entry name" value="Znf_RING"/>
</dbReference>
<feature type="domain" description="MIB/HERC2" evidence="9">
    <location>
        <begin position="74"/>
        <end position="145"/>
    </location>
</feature>
<evidence type="ECO:0000259" key="7">
    <source>
        <dbReference type="PROSITE" id="PS50089"/>
    </source>
</evidence>
<evidence type="ECO:0000259" key="9">
    <source>
        <dbReference type="PROSITE" id="PS51416"/>
    </source>
</evidence>
<feature type="region of interest" description="Disordered" evidence="6">
    <location>
        <begin position="318"/>
        <end position="344"/>
    </location>
</feature>
<feature type="domain" description="MIB/HERC2" evidence="9">
    <location>
        <begin position="145"/>
        <end position="217"/>
    </location>
</feature>
<dbReference type="SUPFAM" id="SSF57850">
    <property type="entry name" value="RING/U-box"/>
    <property type="match status" value="1"/>
</dbReference>
<feature type="domain" description="MIB/HERC2" evidence="9">
    <location>
        <begin position="3"/>
        <end position="74"/>
    </location>
</feature>
<feature type="domain" description="MIB/HERC2" evidence="9">
    <location>
        <begin position="224"/>
        <end position="295"/>
    </location>
</feature>
<dbReference type="SUPFAM" id="SSF49599">
    <property type="entry name" value="TRAF domain-like"/>
    <property type="match status" value="1"/>
</dbReference>
<evidence type="ECO:0000313" key="10">
    <source>
        <dbReference type="EMBL" id="CAK9102736.1"/>
    </source>
</evidence>
<dbReference type="PROSITE" id="PS50089">
    <property type="entry name" value="ZF_RING_2"/>
    <property type="match status" value="1"/>
</dbReference>
<protein>
    <recommendedName>
        <fullName evidence="12">RING-type E3 ubiquitin transferase</fullName>
    </recommendedName>
</protein>
<evidence type="ECO:0000313" key="11">
    <source>
        <dbReference type="Proteomes" id="UP001642484"/>
    </source>
</evidence>
<keyword evidence="2 4" id="KW-0863">Zinc-finger</keyword>
<dbReference type="InterPro" id="IPR010606">
    <property type="entry name" value="Mib_Herc2"/>
</dbReference>
<feature type="compositionally biased region" description="Low complexity" evidence="6">
    <location>
        <begin position="439"/>
        <end position="461"/>
    </location>
</feature>
<dbReference type="InterPro" id="IPR013083">
    <property type="entry name" value="Znf_RING/FYVE/PHD"/>
</dbReference>
<dbReference type="InterPro" id="IPR001293">
    <property type="entry name" value="Znf_TRAF"/>
</dbReference>
<evidence type="ECO:0000256" key="1">
    <source>
        <dbReference type="ARBA" id="ARBA00022723"/>
    </source>
</evidence>
<keyword evidence="3 4" id="KW-0862">Zinc</keyword>
<keyword evidence="11" id="KW-1185">Reference proteome</keyword>
<accession>A0ABP0RQ25</accession>
<reference evidence="10 11" key="1">
    <citation type="submission" date="2024-02" db="EMBL/GenBank/DDBJ databases">
        <authorList>
            <person name="Chen Y."/>
            <person name="Shah S."/>
            <person name="Dougan E. K."/>
            <person name="Thang M."/>
            <person name="Chan C."/>
        </authorList>
    </citation>
    <scope>NUCLEOTIDE SEQUENCE [LARGE SCALE GENOMIC DNA]</scope>
</reference>
<feature type="domain" description="RING-type" evidence="7">
    <location>
        <begin position="484"/>
        <end position="522"/>
    </location>
</feature>
<feature type="region of interest" description="Disordered" evidence="6">
    <location>
        <begin position="164"/>
        <end position="184"/>
    </location>
</feature>
<organism evidence="10 11">
    <name type="scientific">Durusdinium trenchii</name>
    <dbReference type="NCBI Taxonomy" id="1381693"/>
    <lineage>
        <taxon>Eukaryota</taxon>
        <taxon>Sar</taxon>
        <taxon>Alveolata</taxon>
        <taxon>Dinophyceae</taxon>
        <taxon>Suessiales</taxon>
        <taxon>Symbiodiniaceae</taxon>
        <taxon>Durusdinium</taxon>
    </lineage>
</organism>
<dbReference type="PROSITE" id="PS50145">
    <property type="entry name" value="ZF_TRAF"/>
    <property type="match status" value="1"/>
</dbReference>
<dbReference type="Pfam" id="PF06701">
    <property type="entry name" value="MIB_HERC2"/>
    <property type="match status" value="5"/>
</dbReference>